<protein>
    <submittedName>
        <fullName evidence="1">Uncharacterized protein</fullName>
    </submittedName>
</protein>
<name>A0A494G9X6_SOLLC</name>
<dbReference type="Gramene" id="Solyc00g129670.2.1">
    <property type="protein sequence ID" value="Solyc00g129670.2.1.1.CDS"/>
    <property type="gene ID" value="Solyc00g129670.2"/>
</dbReference>
<reference evidence="1" key="2">
    <citation type="submission" date="2019-04" db="UniProtKB">
        <authorList>
            <consortium name="EnsemblPlants"/>
        </authorList>
    </citation>
    <scope>IDENTIFICATION</scope>
    <source>
        <strain evidence="1">cv. Heinz 1706</strain>
    </source>
</reference>
<dbReference type="EnsemblPlants" id="Solyc00g129670.2.1">
    <property type="protein sequence ID" value="Solyc00g129670.2.1.1.CDS"/>
    <property type="gene ID" value="Solyc00g129670.2"/>
</dbReference>
<dbReference type="InParanoid" id="A0A494G9X6"/>
<proteinExistence type="predicted"/>
<evidence type="ECO:0000313" key="1">
    <source>
        <dbReference type="EnsemblPlants" id="Solyc00g129670.2.1.1.CDS"/>
    </source>
</evidence>
<sequence length="280" mass="30202">MVGNHAVPAHKSSHLHRIGIVGIALRHIERAAANFPVRHDAVAGPGCGGVLRRIGRHLVLRVGRNAVLDHGVEIRVAGKHLPLWRDAAGHAGAEAIDLDLAGQRVGGGVDLAARIVLGDAEDRRCQRQVAIHHIPLAASLVRLVLFGIQRLLSHRAHQLFERRIERCAVRDVVRLLLGRLPDATQPHAREVDRLIGVGQRGVAGGIARVDRVADAGDVLVVTQPGHGLPLFRKFDRVVGVHRHRIGRSALEISSAGSHAARRVAIDRIHHWRAGDVAGCG</sequence>
<evidence type="ECO:0000313" key="2">
    <source>
        <dbReference type="Proteomes" id="UP000004994"/>
    </source>
</evidence>
<reference evidence="1" key="1">
    <citation type="journal article" date="2012" name="Nature">
        <title>The tomato genome sequence provides insights into fleshy fruit evolution.</title>
        <authorList>
            <consortium name="Tomato Genome Consortium"/>
        </authorList>
    </citation>
    <scope>NUCLEOTIDE SEQUENCE [LARGE SCALE GENOMIC DNA]</scope>
    <source>
        <strain evidence="1">cv. Heinz 1706</strain>
    </source>
</reference>
<organism evidence="1">
    <name type="scientific">Solanum lycopersicum</name>
    <name type="common">Tomato</name>
    <name type="synonym">Lycopersicon esculentum</name>
    <dbReference type="NCBI Taxonomy" id="4081"/>
    <lineage>
        <taxon>Eukaryota</taxon>
        <taxon>Viridiplantae</taxon>
        <taxon>Streptophyta</taxon>
        <taxon>Embryophyta</taxon>
        <taxon>Tracheophyta</taxon>
        <taxon>Spermatophyta</taxon>
        <taxon>Magnoliopsida</taxon>
        <taxon>eudicotyledons</taxon>
        <taxon>Gunneridae</taxon>
        <taxon>Pentapetalae</taxon>
        <taxon>asterids</taxon>
        <taxon>lamiids</taxon>
        <taxon>Solanales</taxon>
        <taxon>Solanaceae</taxon>
        <taxon>Solanoideae</taxon>
        <taxon>Solaneae</taxon>
        <taxon>Solanum</taxon>
        <taxon>Solanum subgen. Lycopersicon</taxon>
    </lineage>
</organism>
<dbReference type="Proteomes" id="UP000004994">
    <property type="component" value="Unassembled WGS sequence"/>
</dbReference>
<dbReference type="PaxDb" id="4081-Solyc00g129670.1.1"/>
<dbReference type="AlphaFoldDB" id="A0A494G9X6"/>
<accession>A0A494G9X6</accession>
<keyword evidence="2" id="KW-1185">Reference proteome</keyword>